<dbReference type="SUPFAM" id="SSF55486">
    <property type="entry name" value="Metalloproteases ('zincins'), catalytic domain"/>
    <property type="match status" value="1"/>
</dbReference>
<dbReference type="CDD" id="cd04276">
    <property type="entry name" value="ZnMc_MMP_like_2"/>
    <property type="match status" value="1"/>
</dbReference>
<reference evidence="5 6" key="2">
    <citation type="journal article" date="2016" name="Int. J. Syst. Evol. Microbiol.">
        <title>Flavisolibacter tropicus sp. nov., isolated from tropical soil.</title>
        <authorList>
            <person name="Lee J.J."/>
            <person name="Kang M.S."/>
            <person name="Kim G.S."/>
            <person name="Lee C.S."/>
            <person name="Lim S."/>
            <person name="Lee J."/>
            <person name="Roh S.H."/>
            <person name="Kang H."/>
            <person name="Ha J.M."/>
            <person name="Bae S."/>
            <person name="Jung H.Y."/>
            <person name="Kim M.K."/>
        </authorList>
    </citation>
    <scope>NUCLEOTIDE SEQUENCE [LARGE SCALE GENOMIC DNA]</scope>
    <source>
        <strain evidence="5 6">LCS9</strain>
    </source>
</reference>
<feature type="signal peptide" evidence="1">
    <location>
        <begin position="1"/>
        <end position="21"/>
    </location>
</feature>
<evidence type="ECO:0000256" key="1">
    <source>
        <dbReference type="SAM" id="SignalP"/>
    </source>
</evidence>
<dbReference type="InterPro" id="IPR033428">
    <property type="entry name" value="DUF5118"/>
</dbReference>
<sequence>MQSKRIVLSLFVGLLVGTAVAQDTASVKKPEAAKVKSYGEVITSKAVSTQGLFTVHKVDEKYYFEIPDDLLSREFLFTTRLSKVATGSPLFGGELMNGMIVSFEKAPGDKLFVRAVTSVAVCDTSDALYRAVKNATVDPIIMVLDIKARGKDNKSSVIDFTDFYLKENLISGFSAEAKKIIRTGAPAADRSFILSMDAYPQNIEIKTMKTYGLSGGAPKEGEATPAVSSFVGVTFEISNSVSILPKTPMAAQVYDPRVGFFSDSYQVFSDAQQRVEEKRFIIRNRLEVKPEDLQRYKAGELVEPKEPLVYYVDPATPKQWRKYIIAGINDWNEAFKAAGFKNAIIGKEWPENDPSMSLEDARYRVVRYFPAVTPFSYGPKLNDPRTGEILQSYIGWSHSQIKTLHDWYMVQAGASDPGGRTMKFDEELMGALIRADISRTVGFTLGLRENLGSSSTIPVEKLRDKNWLATHPFNHSIMDYNHYNYVAQPGDQVSRTGLIPQIGEYDKWAIKWAYTYTGVTDFEADKKIRLKWITDNVKPGSKLIFMGDQGGNPSDPINPAAQWEDLSNDGVKASEYGVKNLKIAMANLLKWTKTENGTYYTTSDLYYTICDQFSFLIRQAYSQIGGVRENIANSGQGDVYAPVPKATQKAAVAFLNKEVFNTPTWLYDPNVLNKWAKPAKKENYQKFQDNTLMYVINEDRLLRMHTAEMRFGKEKVYTVDEFITDLNKGLFAELQTRQSVDSYKRFVQKQAVGYMLKIAQLGDKLPDGKTDNLTTTDVPVVMRSHLKNILVQIKAAIPSYTDPVMVAHLKYMSQKIDSYLNPKNN</sequence>
<gene>
    <name evidence="5" type="ORF">SY85_24730</name>
</gene>
<dbReference type="InterPro" id="IPR032534">
    <property type="entry name" value="EcxA_zinc-bd"/>
</dbReference>
<keyword evidence="6" id="KW-1185">Reference proteome</keyword>
<dbReference type="Pfam" id="PF17162">
    <property type="entry name" value="DUF5118"/>
    <property type="match status" value="1"/>
</dbReference>
<dbReference type="InterPro" id="IPR034032">
    <property type="entry name" value="Zn_MMP-like_bac"/>
</dbReference>
<reference evidence="6" key="1">
    <citation type="submission" date="2015-01" db="EMBL/GenBank/DDBJ databases">
        <title>Flavisolibacter sp./LCS9/ whole genome sequencing.</title>
        <authorList>
            <person name="Kim M.K."/>
            <person name="Srinivasan S."/>
            <person name="Lee J.-J."/>
        </authorList>
    </citation>
    <scope>NUCLEOTIDE SEQUENCE [LARGE SCALE GENOMIC DNA]</scope>
    <source>
        <strain evidence="6">LCS9</strain>
    </source>
</reference>
<dbReference type="PATRIC" id="fig|1492898.3.peg.5372"/>
<dbReference type="PANTHER" id="PTHR38478">
    <property type="entry name" value="PEPTIDASE M1A AND M12B"/>
    <property type="match status" value="1"/>
</dbReference>
<dbReference type="OrthoDB" id="9776599at2"/>
<feature type="domain" description="DUF5117" evidence="3">
    <location>
        <begin position="93"/>
        <end position="289"/>
    </location>
</feature>
<dbReference type="Proteomes" id="UP000077177">
    <property type="component" value="Chromosome"/>
</dbReference>
<accession>A0A172U1V1</accession>
<evidence type="ECO:0000259" key="2">
    <source>
        <dbReference type="Pfam" id="PF16313"/>
    </source>
</evidence>
<feature type="domain" description="DUF5118" evidence="4">
    <location>
        <begin position="36"/>
        <end position="84"/>
    </location>
</feature>
<dbReference type="PANTHER" id="PTHR38478:SF1">
    <property type="entry name" value="ZINC DEPENDENT METALLOPROTEASE DOMAIN LIPOPROTEIN"/>
    <property type="match status" value="1"/>
</dbReference>
<dbReference type="Pfam" id="PF17148">
    <property type="entry name" value="DUF5117"/>
    <property type="match status" value="1"/>
</dbReference>
<dbReference type="RefSeq" id="WP_066409056.1">
    <property type="nucleotide sequence ID" value="NZ_CP011390.1"/>
</dbReference>
<evidence type="ECO:0008006" key="7">
    <source>
        <dbReference type="Google" id="ProtNLM"/>
    </source>
</evidence>
<evidence type="ECO:0000313" key="5">
    <source>
        <dbReference type="EMBL" id="ANE53192.1"/>
    </source>
</evidence>
<dbReference type="AlphaFoldDB" id="A0A172U1V1"/>
<dbReference type="STRING" id="1492898.SY85_24730"/>
<dbReference type="InterPro" id="IPR033413">
    <property type="entry name" value="DUF5117"/>
</dbReference>
<feature type="domain" description="EcxA zinc-binding" evidence="2">
    <location>
        <begin position="422"/>
        <end position="735"/>
    </location>
</feature>
<dbReference type="KEGG" id="fla:SY85_24730"/>
<dbReference type="EMBL" id="CP011390">
    <property type="protein sequence ID" value="ANE53192.1"/>
    <property type="molecule type" value="Genomic_DNA"/>
</dbReference>
<evidence type="ECO:0000313" key="6">
    <source>
        <dbReference type="Proteomes" id="UP000077177"/>
    </source>
</evidence>
<organism evidence="5 6">
    <name type="scientific">Flavisolibacter tropicus</name>
    <dbReference type="NCBI Taxonomy" id="1492898"/>
    <lineage>
        <taxon>Bacteria</taxon>
        <taxon>Pseudomonadati</taxon>
        <taxon>Bacteroidota</taxon>
        <taxon>Chitinophagia</taxon>
        <taxon>Chitinophagales</taxon>
        <taxon>Chitinophagaceae</taxon>
        <taxon>Flavisolibacter</taxon>
    </lineage>
</organism>
<proteinExistence type="predicted"/>
<name>A0A172U1V1_9BACT</name>
<evidence type="ECO:0000259" key="4">
    <source>
        <dbReference type="Pfam" id="PF17162"/>
    </source>
</evidence>
<protein>
    <recommendedName>
        <fullName evidence="7">Glutaminyl-tRNA synthetase</fullName>
    </recommendedName>
</protein>
<feature type="chain" id="PRO_5008001569" description="Glutaminyl-tRNA synthetase" evidence="1">
    <location>
        <begin position="22"/>
        <end position="825"/>
    </location>
</feature>
<dbReference type="Pfam" id="PF16313">
    <property type="entry name" value="DUF4953"/>
    <property type="match status" value="1"/>
</dbReference>
<evidence type="ECO:0000259" key="3">
    <source>
        <dbReference type="Pfam" id="PF17148"/>
    </source>
</evidence>
<keyword evidence="1" id="KW-0732">Signal</keyword>